<dbReference type="Proteomes" id="UP000264492">
    <property type="component" value="Unassembled WGS sequence"/>
</dbReference>
<dbReference type="GO" id="GO:0006782">
    <property type="term" value="P:protoporphyrinogen IX biosynthetic process"/>
    <property type="evidence" value="ECO:0007669"/>
    <property type="project" value="UniProtKB-UniRule"/>
</dbReference>
<keyword evidence="8 14" id="KW-0479">Metal-binding</keyword>
<evidence type="ECO:0000256" key="6">
    <source>
        <dbReference type="ARBA" id="ARBA00022617"/>
    </source>
</evidence>
<comment type="function">
    <text evidence="14 15">Catalyzes the oxidation of protoporphyrinogen IX to protoporphyrin IX.</text>
</comment>
<keyword evidence="12 14" id="KW-0472">Membrane</keyword>
<evidence type="ECO:0000256" key="8">
    <source>
        <dbReference type="ARBA" id="ARBA00022723"/>
    </source>
</evidence>
<dbReference type="GO" id="GO:0070818">
    <property type="term" value="F:protoporphyrinogen oxidase activity"/>
    <property type="evidence" value="ECO:0007669"/>
    <property type="project" value="UniProtKB-UniRule"/>
</dbReference>
<dbReference type="GO" id="GO:0046872">
    <property type="term" value="F:metal ion binding"/>
    <property type="evidence" value="ECO:0007669"/>
    <property type="project" value="UniProtKB-UniRule"/>
</dbReference>
<comment type="subcellular location">
    <subcellularLocation>
        <location evidence="1 14">Cell membrane</location>
        <topology evidence="1 14">Multi-pass membrane protein</topology>
    </subcellularLocation>
</comment>
<evidence type="ECO:0000256" key="4">
    <source>
        <dbReference type="ARBA" id="ARBA00017504"/>
    </source>
</evidence>
<keyword evidence="10 14" id="KW-0560">Oxidoreductase</keyword>
<keyword evidence="7 14" id="KW-0812">Transmembrane</keyword>
<comment type="pathway">
    <text evidence="2 14 15">Porphyrin-containing compound metabolism; protoporphyrin-IX biosynthesis; protoporphyrin-IX from protoporphyrinogen-IX: step 1/1.</text>
</comment>
<reference evidence="16 17" key="1">
    <citation type="submission" date="2018-08" db="EMBL/GenBank/DDBJ databases">
        <title>Lysobacter sp. zong2l5, whole genome shotgun sequence.</title>
        <authorList>
            <person name="Zhang X."/>
            <person name="Feng G."/>
            <person name="Zhu H."/>
        </authorList>
    </citation>
    <scope>NUCLEOTIDE SEQUENCE [LARGE SCALE GENOMIC DNA]</scope>
    <source>
        <strain evidence="17">zong2l5</strain>
    </source>
</reference>
<evidence type="ECO:0000256" key="14">
    <source>
        <dbReference type="HAMAP-Rule" id="MF_02239"/>
    </source>
</evidence>
<dbReference type="GO" id="GO:0005886">
    <property type="term" value="C:plasma membrane"/>
    <property type="evidence" value="ECO:0007669"/>
    <property type="project" value="UniProtKB-SubCell"/>
</dbReference>
<evidence type="ECO:0000256" key="10">
    <source>
        <dbReference type="ARBA" id="ARBA00023002"/>
    </source>
</evidence>
<evidence type="ECO:0000256" key="1">
    <source>
        <dbReference type="ARBA" id="ARBA00004651"/>
    </source>
</evidence>
<evidence type="ECO:0000256" key="15">
    <source>
        <dbReference type="PIRNR" id="PIRNR004638"/>
    </source>
</evidence>
<comment type="similarity">
    <text evidence="3 14 15">Belongs to the HemJ family.</text>
</comment>
<dbReference type="UniPathway" id="UPA00251">
    <property type="reaction ID" value="UER00324"/>
</dbReference>
<dbReference type="RefSeq" id="WP_115857223.1">
    <property type="nucleotide sequence ID" value="NZ_QTSU01000001.1"/>
</dbReference>
<dbReference type="HAMAP" id="MF_02239">
    <property type="entry name" value="HemJ"/>
    <property type="match status" value="1"/>
</dbReference>
<dbReference type="InterPro" id="IPR005265">
    <property type="entry name" value="HemJ-like"/>
</dbReference>
<feature type="transmembrane region" description="Helical" evidence="14">
    <location>
        <begin position="12"/>
        <end position="32"/>
    </location>
</feature>
<keyword evidence="11 14" id="KW-0408">Iron</keyword>
<evidence type="ECO:0000256" key="2">
    <source>
        <dbReference type="ARBA" id="ARBA00005073"/>
    </source>
</evidence>
<sequence>MNAYLWTKTAHLVFVMAWMGGVFYLPRILVNLAEAGDEPAVRARLVLMGRRLYRFGHVMFGLAAILGLTLWLHFGMSGEWLHAKLTLVVLMLGHYVMSGRWLKGVEKGRALPGATTLRWFNELPVLLLVGVVYLVLAKPF</sequence>
<feature type="binding site" description="axial binding residue" evidence="14">
    <location>
        <position position="11"/>
    </location>
    <ligand>
        <name>heme</name>
        <dbReference type="ChEBI" id="CHEBI:30413"/>
    </ligand>
    <ligandPart>
        <name>Fe</name>
        <dbReference type="ChEBI" id="CHEBI:18248"/>
    </ligandPart>
</feature>
<evidence type="ECO:0000256" key="9">
    <source>
        <dbReference type="ARBA" id="ARBA00022989"/>
    </source>
</evidence>
<proteinExistence type="inferred from homology"/>
<keyword evidence="9 14" id="KW-1133">Transmembrane helix</keyword>
<dbReference type="PIRSF" id="PIRSF004638">
    <property type="entry name" value="UCP004638"/>
    <property type="match status" value="1"/>
</dbReference>
<keyword evidence="6 14" id="KW-0349">Heme</keyword>
<name>A0A371K1P1_9GAMM</name>
<gene>
    <name evidence="16" type="ORF">DX914_00995</name>
</gene>
<feature type="transmembrane region" description="Helical" evidence="14">
    <location>
        <begin position="80"/>
        <end position="98"/>
    </location>
</feature>
<comment type="caution">
    <text evidence="16">The sequence shown here is derived from an EMBL/GenBank/DDBJ whole genome shotgun (WGS) entry which is preliminary data.</text>
</comment>
<evidence type="ECO:0000313" key="17">
    <source>
        <dbReference type="Proteomes" id="UP000264492"/>
    </source>
</evidence>
<dbReference type="PANTHER" id="PTHR40255:SF1">
    <property type="entry name" value="PROTOPORPHYRINOGEN IX OXIDASE"/>
    <property type="match status" value="1"/>
</dbReference>
<feature type="transmembrane region" description="Helical" evidence="14">
    <location>
        <begin position="52"/>
        <end position="74"/>
    </location>
</feature>
<comment type="catalytic activity">
    <reaction evidence="13 14 15">
        <text>protoporphyrinogen IX + 3 A = protoporphyrin IX + 3 AH2</text>
        <dbReference type="Rhea" id="RHEA:62000"/>
        <dbReference type="ChEBI" id="CHEBI:13193"/>
        <dbReference type="ChEBI" id="CHEBI:17499"/>
        <dbReference type="ChEBI" id="CHEBI:57306"/>
        <dbReference type="ChEBI" id="CHEBI:57307"/>
    </reaction>
</comment>
<evidence type="ECO:0000256" key="3">
    <source>
        <dbReference type="ARBA" id="ARBA00006501"/>
    </source>
</evidence>
<organism evidence="16 17">
    <name type="scientific">Lysobacter silvisoli</name>
    <dbReference type="NCBI Taxonomy" id="2293254"/>
    <lineage>
        <taxon>Bacteria</taxon>
        <taxon>Pseudomonadati</taxon>
        <taxon>Pseudomonadota</taxon>
        <taxon>Gammaproteobacteria</taxon>
        <taxon>Lysobacterales</taxon>
        <taxon>Lysobacteraceae</taxon>
        <taxon>Lysobacter</taxon>
    </lineage>
</organism>
<keyword evidence="5 14" id="KW-1003">Cell membrane</keyword>
<keyword evidence="17" id="KW-1185">Reference proteome</keyword>
<dbReference type="AlphaFoldDB" id="A0A371K1P1"/>
<dbReference type="Pfam" id="PF03653">
    <property type="entry name" value="UPF0093"/>
    <property type="match status" value="1"/>
</dbReference>
<dbReference type="EMBL" id="QTSU01000001">
    <property type="protein sequence ID" value="RDZ27780.1"/>
    <property type="molecule type" value="Genomic_DNA"/>
</dbReference>
<dbReference type="PANTHER" id="PTHR40255">
    <property type="entry name" value="UPF0093 MEMBRANE PROTEIN SLR1790"/>
    <property type="match status" value="1"/>
</dbReference>
<dbReference type="OrthoDB" id="9800824at2"/>
<evidence type="ECO:0000256" key="12">
    <source>
        <dbReference type="ARBA" id="ARBA00023136"/>
    </source>
</evidence>
<comment type="cofactor">
    <cofactor evidence="14 15">
        <name>heme b</name>
        <dbReference type="ChEBI" id="CHEBI:60344"/>
    </cofactor>
    <text evidence="14 15">Binds 1 heme b (iron(II)-protoporphyrin IX) group per subunit.</text>
</comment>
<dbReference type="EC" id="1.3.99.-" evidence="14 15"/>
<evidence type="ECO:0000256" key="11">
    <source>
        <dbReference type="ARBA" id="ARBA00023004"/>
    </source>
</evidence>
<feature type="binding site" description="axial binding residue" evidence="14">
    <location>
        <position position="84"/>
    </location>
    <ligand>
        <name>heme</name>
        <dbReference type="ChEBI" id="CHEBI:30413"/>
    </ligand>
    <ligandPart>
        <name>Fe</name>
        <dbReference type="ChEBI" id="CHEBI:18248"/>
    </ligandPart>
</feature>
<protein>
    <recommendedName>
        <fullName evidence="4 14">Protoporphyrinogen IX oxidase</fullName>
        <shortName evidence="14">PPO</shortName>
        <ecNumber evidence="14 15">1.3.99.-</ecNumber>
    </recommendedName>
</protein>
<evidence type="ECO:0000256" key="7">
    <source>
        <dbReference type="ARBA" id="ARBA00022692"/>
    </source>
</evidence>
<evidence type="ECO:0000256" key="13">
    <source>
        <dbReference type="ARBA" id="ARBA00048390"/>
    </source>
</evidence>
<comment type="subunit">
    <text evidence="14">Homodimer.</text>
</comment>
<evidence type="ECO:0000256" key="5">
    <source>
        <dbReference type="ARBA" id="ARBA00022475"/>
    </source>
</evidence>
<evidence type="ECO:0000313" key="16">
    <source>
        <dbReference type="EMBL" id="RDZ27780.1"/>
    </source>
</evidence>
<accession>A0A371K1P1</accession>
<feature type="transmembrane region" description="Helical" evidence="14">
    <location>
        <begin position="119"/>
        <end position="136"/>
    </location>
</feature>